<reference evidence="3 4" key="1">
    <citation type="submission" date="2023-07" db="EMBL/GenBank/DDBJ databases">
        <title>Sequencing the genomes of 1000 actinobacteria strains.</title>
        <authorList>
            <person name="Klenk H.-P."/>
        </authorList>
    </citation>
    <scope>NUCLEOTIDE SEQUENCE [LARGE SCALE GENOMIC DNA]</scope>
    <source>
        <strain evidence="3 4">DSM 17163</strain>
    </source>
</reference>
<feature type="domain" description="RNA-binding S4" evidence="2">
    <location>
        <begin position="10"/>
        <end position="71"/>
    </location>
</feature>
<proteinExistence type="predicted"/>
<evidence type="ECO:0000259" key="2">
    <source>
        <dbReference type="SMART" id="SM00363"/>
    </source>
</evidence>
<accession>A0ABT9NJ19</accession>
<name>A0ABT9NJ19_9ACTO</name>
<dbReference type="InterPro" id="IPR002942">
    <property type="entry name" value="S4_RNA-bd"/>
</dbReference>
<dbReference type="PROSITE" id="PS50889">
    <property type="entry name" value="S4"/>
    <property type="match status" value="1"/>
</dbReference>
<sequence>MEDFPVRLPIKLGQLVKLVNFAESGAHARDLIEAGEVSVNGEVETRRAHKLEAGDVVSVGGYSIRVVAQTR</sequence>
<dbReference type="Proteomes" id="UP001243212">
    <property type="component" value="Unassembled WGS sequence"/>
</dbReference>
<dbReference type="Gene3D" id="3.10.290.10">
    <property type="entry name" value="RNA-binding S4 domain"/>
    <property type="match status" value="1"/>
</dbReference>
<keyword evidence="4" id="KW-1185">Reference proteome</keyword>
<gene>
    <name evidence="3" type="ORF">J2S70_001610</name>
</gene>
<dbReference type="RefSeq" id="WP_307683208.1">
    <property type="nucleotide sequence ID" value="NZ_JAUSQX010000001.1"/>
</dbReference>
<dbReference type="SMART" id="SM00363">
    <property type="entry name" value="S4"/>
    <property type="match status" value="1"/>
</dbReference>
<organism evidence="3 4">
    <name type="scientific">Trueperella bonasi</name>
    <dbReference type="NCBI Taxonomy" id="312286"/>
    <lineage>
        <taxon>Bacteria</taxon>
        <taxon>Bacillati</taxon>
        <taxon>Actinomycetota</taxon>
        <taxon>Actinomycetes</taxon>
        <taxon>Actinomycetales</taxon>
        <taxon>Actinomycetaceae</taxon>
        <taxon>Trueperella</taxon>
    </lineage>
</organism>
<evidence type="ECO:0000256" key="1">
    <source>
        <dbReference type="PROSITE-ProRule" id="PRU00182"/>
    </source>
</evidence>
<dbReference type="CDD" id="cd00165">
    <property type="entry name" value="S4"/>
    <property type="match status" value="1"/>
</dbReference>
<comment type="caution">
    <text evidence="3">The sequence shown here is derived from an EMBL/GenBank/DDBJ whole genome shotgun (WGS) entry which is preliminary data.</text>
</comment>
<keyword evidence="1" id="KW-0694">RNA-binding</keyword>
<dbReference type="SUPFAM" id="SSF55174">
    <property type="entry name" value="Alpha-L RNA-binding motif"/>
    <property type="match status" value="1"/>
</dbReference>
<protein>
    <submittedName>
        <fullName evidence="3">Ribosome-associated protein</fullName>
    </submittedName>
</protein>
<evidence type="ECO:0000313" key="3">
    <source>
        <dbReference type="EMBL" id="MDP9807028.1"/>
    </source>
</evidence>
<dbReference type="InterPro" id="IPR036986">
    <property type="entry name" value="S4_RNA-bd_sf"/>
</dbReference>
<evidence type="ECO:0000313" key="4">
    <source>
        <dbReference type="Proteomes" id="UP001243212"/>
    </source>
</evidence>
<dbReference type="Pfam" id="PF13275">
    <property type="entry name" value="S4_2"/>
    <property type="match status" value="1"/>
</dbReference>
<dbReference type="EMBL" id="JAUSQX010000001">
    <property type="protein sequence ID" value="MDP9807028.1"/>
    <property type="molecule type" value="Genomic_DNA"/>
</dbReference>